<keyword evidence="2" id="KW-1185">Reference proteome</keyword>
<dbReference type="Proteomes" id="UP000014500">
    <property type="component" value="Unassembled WGS sequence"/>
</dbReference>
<dbReference type="HOGENOM" id="CLU_2906926_0_0_1"/>
<evidence type="ECO:0000313" key="1">
    <source>
        <dbReference type="EnsemblMetazoa" id="SMAR006850-PA"/>
    </source>
</evidence>
<dbReference type="EnsemblMetazoa" id="SMAR006850-RA">
    <property type="protein sequence ID" value="SMAR006850-PA"/>
    <property type="gene ID" value="SMAR006850"/>
</dbReference>
<proteinExistence type="predicted"/>
<dbReference type="AlphaFoldDB" id="T1J011"/>
<dbReference type="EMBL" id="JH431729">
    <property type="status" value="NOT_ANNOTATED_CDS"/>
    <property type="molecule type" value="Genomic_DNA"/>
</dbReference>
<sequence>MASKIYKHVYMLNKWNSFYKSHWVALLMQEDEDMSWKIGLKSAMETKYFGKNVVVGSSAVLN</sequence>
<protein>
    <submittedName>
        <fullName evidence="1">Uncharacterized protein</fullName>
    </submittedName>
</protein>
<name>T1J011_STRMM</name>
<accession>T1J011</accession>
<reference evidence="1" key="2">
    <citation type="submission" date="2015-02" db="UniProtKB">
        <authorList>
            <consortium name="EnsemblMetazoa"/>
        </authorList>
    </citation>
    <scope>IDENTIFICATION</scope>
</reference>
<evidence type="ECO:0000313" key="2">
    <source>
        <dbReference type="Proteomes" id="UP000014500"/>
    </source>
</evidence>
<reference evidence="2" key="1">
    <citation type="submission" date="2011-05" db="EMBL/GenBank/DDBJ databases">
        <authorList>
            <person name="Richards S.R."/>
            <person name="Qu J."/>
            <person name="Jiang H."/>
            <person name="Jhangiani S.N."/>
            <person name="Agravi P."/>
            <person name="Goodspeed R."/>
            <person name="Gross S."/>
            <person name="Mandapat C."/>
            <person name="Jackson L."/>
            <person name="Mathew T."/>
            <person name="Pu L."/>
            <person name="Thornton R."/>
            <person name="Saada N."/>
            <person name="Wilczek-Boney K.B."/>
            <person name="Lee S."/>
            <person name="Kovar C."/>
            <person name="Wu Y."/>
            <person name="Scherer S.E."/>
            <person name="Worley K.C."/>
            <person name="Muzny D.M."/>
            <person name="Gibbs R."/>
        </authorList>
    </citation>
    <scope>NUCLEOTIDE SEQUENCE</scope>
    <source>
        <strain evidence="2">Brora</strain>
    </source>
</reference>
<organism evidence="1 2">
    <name type="scientific">Strigamia maritima</name>
    <name type="common">European centipede</name>
    <name type="synonym">Geophilus maritimus</name>
    <dbReference type="NCBI Taxonomy" id="126957"/>
    <lineage>
        <taxon>Eukaryota</taxon>
        <taxon>Metazoa</taxon>
        <taxon>Ecdysozoa</taxon>
        <taxon>Arthropoda</taxon>
        <taxon>Myriapoda</taxon>
        <taxon>Chilopoda</taxon>
        <taxon>Pleurostigmophora</taxon>
        <taxon>Geophilomorpha</taxon>
        <taxon>Linotaeniidae</taxon>
        <taxon>Strigamia</taxon>
    </lineage>
</organism>